<accession>A0A1F5QZB3</accession>
<evidence type="ECO:0000256" key="6">
    <source>
        <dbReference type="ARBA" id="ARBA00022642"/>
    </source>
</evidence>
<evidence type="ECO:0000256" key="10">
    <source>
        <dbReference type="NCBIfam" id="TIGR00551"/>
    </source>
</evidence>
<dbReference type="InterPro" id="IPR003953">
    <property type="entry name" value="FAD-dep_OxRdtase_2_FAD-bd"/>
</dbReference>
<dbReference type="GO" id="GO:0008734">
    <property type="term" value="F:L-aspartate oxidase activity"/>
    <property type="evidence" value="ECO:0007669"/>
    <property type="project" value="UniProtKB-UniRule"/>
</dbReference>
<organism evidence="14 15">
    <name type="scientific">Candidatus Edwardsbacteria bacterium GWF2_54_11</name>
    <dbReference type="NCBI Taxonomy" id="1817851"/>
    <lineage>
        <taxon>Bacteria</taxon>
        <taxon>Candidatus Edwardsiibacteriota</taxon>
    </lineage>
</organism>
<dbReference type="PRINTS" id="PR00411">
    <property type="entry name" value="PNDRDTASEI"/>
</dbReference>
<dbReference type="EMBL" id="MFFM01000052">
    <property type="protein sequence ID" value="OGF07163.1"/>
    <property type="molecule type" value="Genomic_DNA"/>
</dbReference>
<dbReference type="NCBIfam" id="TIGR00551">
    <property type="entry name" value="nadB"/>
    <property type="match status" value="1"/>
</dbReference>
<evidence type="ECO:0000259" key="13">
    <source>
        <dbReference type="Pfam" id="PF02910"/>
    </source>
</evidence>
<dbReference type="GO" id="GO:0005737">
    <property type="term" value="C:cytoplasm"/>
    <property type="evidence" value="ECO:0007669"/>
    <property type="project" value="UniProtKB-SubCell"/>
</dbReference>
<feature type="domain" description="Fumarate reductase/succinate dehydrogenase flavoprotein-like C-terminal" evidence="13">
    <location>
        <begin position="434"/>
        <end position="522"/>
    </location>
</feature>
<reference evidence="14 15" key="1">
    <citation type="journal article" date="2016" name="Nat. Commun.">
        <title>Thousands of microbial genomes shed light on interconnected biogeochemical processes in an aquifer system.</title>
        <authorList>
            <person name="Anantharaman K."/>
            <person name="Brown C.T."/>
            <person name="Hug L.A."/>
            <person name="Sharon I."/>
            <person name="Castelle C.J."/>
            <person name="Probst A.J."/>
            <person name="Thomas B.C."/>
            <person name="Singh A."/>
            <person name="Wilkins M.J."/>
            <person name="Karaoz U."/>
            <person name="Brodie E.L."/>
            <person name="Williams K.H."/>
            <person name="Hubbard S.S."/>
            <person name="Banfield J.F."/>
        </authorList>
    </citation>
    <scope>NUCLEOTIDE SEQUENCE [LARGE SCALE GENOMIC DNA]</scope>
</reference>
<dbReference type="Pfam" id="PF00890">
    <property type="entry name" value="FAD_binding_2"/>
    <property type="match status" value="1"/>
</dbReference>
<dbReference type="Pfam" id="PF02910">
    <property type="entry name" value="Succ_DH_flav_C"/>
    <property type="match status" value="1"/>
</dbReference>
<evidence type="ECO:0000256" key="11">
    <source>
        <dbReference type="RuleBase" id="RU362049"/>
    </source>
</evidence>
<dbReference type="InterPro" id="IPR027477">
    <property type="entry name" value="Succ_DH/fumarate_Rdtase_cat_sf"/>
</dbReference>
<dbReference type="NCBIfam" id="NF006567">
    <property type="entry name" value="PRK09077.1"/>
    <property type="match status" value="1"/>
</dbReference>
<name>A0A1F5QZB3_9BACT</name>
<protein>
    <recommendedName>
        <fullName evidence="4 10">L-aspartate oxidase</fullName>
        <ecNumber evidence="4 10">1.4.3.16</ecNumber>
    </recommendedName>
</protein>
<dbReference type="InterPro" id="IPR005288">
    <property type="entry name" value="NadB"/>
</dbReference>
<comment type="cofactor">
    <cofactor evidence="1 11">
        <name>FAD</name>
        <dbReference type="ChEBI" id="CHEBI:57692"/>
    </cofactor>
</comment>
<proteinExistence type="inferred from homology"/>
<comment type="function">
    <text evidence="11">Catalyzes the oxidation of L-aspartate to iminoaspartate.</text>
</comment>
<evidence type="ECO:0000256" key="9">
    <source>
        <dbReference type="ARBA" id="ARBA00048305"/>
    </source>
</evidence>
<dbReference type="InterPro" id="IPR015939">
    <property type="entry name" value="Fum_Rdtase/Succ_DH_flav-like_C"/>
</dbReference>
<evidence type="ECO:0000256" key="7">
    <source>
        <dbReference type="ARBA" id="ARBA00022827"/>
    </source>
</evidence>
<comment type="subcellular location">
    <subcellularLocation>
        <location evidence="11">Cytoplasm</location>
    </subcellularLocation>
</comment>
<evidence type="ECO:0000256" key="2">
    <source>
        <dbReference type="ARBA" id="ARBA00004950"/>
    </source>
</evidence>
<evidence type="ECO:0000256" key="8">
    <source>
        <dbReference type="ARBA" id="ARBA00023002"/>
    </source>
</evidence>
<gene>
    <name evidence="14" type="ORF">A2024_05255</name>
</gene>
<keyword evidence="6 11" id="KW-0662">Pyridine nucleotide biosynthesis</keyword>
<dbReference type="UniPathway" id="UPA00253">
    <property type="reaction ID" value="UER00326"/>
</dbReference>
<evidence type="ECO:0000313" key="14">
    <source>
        <dbReference type="EMBL" id="OGF07163.1"/>
    </source>
</evidence>
<dbReference type="SUPFAM" id="SSF56425">
    <property type="entry name" value="Succinate dehydrogenase/fumarate reductase flavoprotein, catalytic domain"/>
    <property type="match status" value="1"/>
</dbReference>
<keyword evidence="5 11" id="KW-0285">Flavoprotein</keyword>
<dbReference type="EC" id="1.4.3.16" evidence="4 10"/>
<sequence>MPSTDFLVIGSGIAGLTFALKAAEHGKVTIVTKKDDTESNTNYAQGGVAAVFGSDDGIEDHIRDTIEAGAGLCNPEAVRAMVSEGPELVQELSQMGVGFTMNTQGGLDLGKEGGHSKRRIVHAKDYTGFEIERALVAKTRGHSNITVLEHHLAIDLITGRQGERISCLGAYVLDTRTGEIEGYSAGITFLATGGGGQVYLHTTNPAIATGDGIAMAYRAGATIANLEFVQFHPTTLYQSSFEENERSFLISEAVRGEGGVLCDKGGRKFMPGYHPRADLAPRDVVARAIDSELKASGEMCVFLDISSIGPDKFQKRFPNIFQGCQQRAIDLGRGLIPVVPAAHYLCGGVRTDLWGRSDISRLYSAGETACTGAHGANRLASNSLLEALVFAARAARASIEELKSPDKIKPWDYVGSVQSRERVVVSHNLHAVRLLMWNYVGIVRSDTRLAMAKNRLQAIAGEIRDYYWKYRVTSDLVELRNLVSLAGLIIDCADNRRESRGLHFTQDHPETDDRHFRRDTLANSGHINLS</sequence>
<dbReference type="PANTHER" id="PTHR42716:SF2">
    <property type="entry name" value="L-ASPARTATE OXIDASE, CHLOROPLASTIC"/>
    <property type="match status" value="1"/>
</dbReference>
<dbReference type="Gene3D" id="3.90.700.10">
    <property type="entry name" value="Succinate dehydrogenase/fumarate reductase flavoprotein, catalytic domain"/>
    <property type="match status" value="1"/>
</dbReference>
<dbReference type="FunFam" id="1.20.58.100:FF:000002">
    <property type="entry name" value="L-aspartate oxidase"/>
    <property type="match status" value="1"/>
</dbReference>
<evidence type="ECO:0000259" key="12">
    <source>
        <dbReference type="Pfam" id="PF00890"/>
    </source>
</evidence>
<comment type="catalytic activity">
    <reaction evidence="9">
        <text>L-aspartate + O2 = iminosuccinate + H2O2</text>
        <dbReference type="Rhea" id="RHEA:25876"/>
        <dbReference type="ChEBI" id="CHEBI:15379"/>
        <dbReference type="ChEBI" id="CHEBI:16240"/>
        <dbReference type="ChEBI" id="CHEBI:29991"/>
        <dbReference type="ChEBI" id="CHEBI:77875"/>
        <dbReference type="EC" id="1.4.3.16"/>
    </reaction>
    <physiologicalReaction direction="left-to-right" evidence="9">
        <dbReference type="Rhea" id="RHEA:25877"/>
    </physiologicalReaction>
</comment>
<dbReference type="FunFam" id="3.90.700.10:FF:000002">
    <property type="entry name" value="L-aspartate oxidase"/>
    <property type="match status" value="1"/>
</dbReference>
<dbReference type="InterPro" id="IPR037099">
    <property type="entry name" value="Fum_R/Succ_DH_flav-like_C_sf"/>
</dbReference>
<dbReference type="GO" id="GO:0034628">
    <property type="term" value="P:'de novo' NAD+ biosynthetic process from L-aspartate"/>
    <property type="evidence" value="ECO:0007669"/>
    <property type="project" value="TreeGrafter"/>
</dbReference>
<evidence type="ECO:0000313" key="15">
    <source>
        <dbReference type="Proteomes" id="UP000177230"/>
    </source>
</evidence>
<keyword evidence="7 11" id="KW-0274">FAD</keyword>
<dbReference type="PANTHER" id="PTHR42716">
    <property type="entry name" value="L-ASPARTATE OXIDASE"/>
    <property type="match status" value="1"/>
</dbReference>
<dbReference type="SUPFAM" id="SSF51905">
    <property type="entry name" value="FAD/NAD(P)-binding domain"/>
    <property type="match status" value="1"/>
</dbReference>
<dbReference type="Gene3D" id="3.50.50.60">
    <property type="entry name" value="FAD/NAD(P)-binding domain"/>
    <property type="match status" value="1"/>
</dbReference>
<evidence type="ECO:0000256" key="1">
    <source>
        <dbReference type="ARBA" id="ARBA00001974"/>
    </source>
</evidence>
<evidence type="ECO:0000256" key="5">
    <source>
        <dbReference type="ARBA" id="ARBA00022630"/>
    </source>
</evidence>
<comment type="pathway">
    <text evidence="2 11">Cofactor biosynthesis; NAD(+) biosynthesis; iminoaspartate from L-aspartate (oxidase route): step 1/1.</text>
</comment>
<evidence type="ECO:0000256" key="3">
    <source>
        <dbReference type="ARBA" id="ARBA00008562"/>
    </source>
</evidence>
<keyword evidence="8 11" id="KW-0560">Oxidoreductase</keyword>
<dbReference type="Proteomes" id="UP000177230">
    <property type="component" value="Unassembled WGS sequence"/>
</dbReference>
<evidence type="ECO:0000256" key="4">
    <source>
        <dbReference type="ARBA" id="ARBA00012173"/>
    </source>
</evidence>
<feature type="domain" description="FAD-dependent oxidoreductase 2 FAD-binding" evidence="12">
    <location>
        <begin position="5"/>
        <end position="384"/>
    </location>
</feature>
<dbReference type="InterPro" id="IPR036188">
    <property type="entry name" value="FAD/NAD-bd_sf"/>
</dbReference>
<comment type="similarity">
    <text evidence="3 11">Belongs to the FAD-dependent oxidoreductase 2 family. NadB subfamily.</text>
</comment>
<dbReference type="AlphaFoldDB" id="A0A1F5QZB3"/>
<dbReference type="SUPFAM" id="SSF46977">
    <property type="entry name" value="Succinate dehydrogenase/fumarate reductase flavoprotein C-terminal domain"/>
    <property type="match status" value="1"/>
</dbReference>
<dbReference type="Gene3D" id="1.20.58.100">
    <property type="entry name" value="Fumarate reductase/succinate dehydrogenase flavoprotein-like, C-terminal domain"/>
    <property type="match status" value="1"/>
</dbReference>
<comment type="caution">
    <text evidence="14">The sequence shown here is derived from an EMBL/GenBank/DDBJ whole genome shotgun (WGS) entry which is preliminary data.</text>
</comment>